<evidence type="ECO:0000313" key="1">
    <source>
        <dbReference type="EMBL" id="UWX56658.1"/>
    </source>
</evidence>
<evidence type="ECO:0000313" key="2">
    <source>
        <dbReference type="Proteomes" id="UP001059209"/>
    </source>
</evidence>
<name>A0ABY5YCS8_9FLAO</name>
<reference evidence="1" key="1">
    <citation type="submission" date="2022-09" db="EMBL/GenBank/DDBJ databases">
        <title>Maribacter litopenaei sp. nov., isolated from the intestinal tract of the Pacific White Shrimp, Litopenaeus vannamei.</title>
        <authorList>
            <person name="Kim S.Y."/>
            <person name="Hwang C.Y."/>
        </authorList>
    </citation>
    <scope>NUCLEOTIDE SEQUENCE</scope>
    <source>
        <strain evidence="1">HL-LV01</strain>
    </source>
</reference>
<organism evidence="1 2">
    <name type="scientific">Maribacter litopenaei</name>
    <dbReference type="NCBI Taxonomy" id="2976127"/>
    <lineage>
        <taxon>Bacteria</taxon>
        <taxon>Pseudomonadati</taxon>
        <taxon>Bacteroidota</taxon>
        <taxon>Flavobacteriia</taxon>
        <taxon>Flavobacteriales</taxon>
        <taxon>Flavobacteriaceae</taxon>
        <taxon>Maribacter</taxon>
    </lineage>
</organism>
<accession>A0ABY5YCS8</accession>
<dbReference type="EMBL" id="CP104205">
    <property type="protein sequence ID" value="UWX56658.1"/>
    <property type="molecule type" value="Genomic_DNA"/>
</dbReference>
<proteinExistence type="predicted"/>
<sequence length="19" mass="2696">MFFYNGYYHLYFQHYPRWY</sequence>
<gene>
    <name evidence="1" type="ORF">NYZ99_19640</name>
</gene>
<dbReference type="Proteomes" id="UP001059209">
    <property type="component" value="Chromosome"/>
</dbReference>
<keyword evidence="2" id="KW-1185">Reference proteome</keyword>
<protein>
    <submittedName>
        <fullName evidence="1">Uncharacterized protein</fullName>
    </submittedName>
</protein>